<dbReference type="GO" id="GO:0008198">
    <property type="term" value="F:ferrous iron binding"/>
    <property type="evidence" value="ECO:0000318"/>
    <property type="project" value="GO_Central"/>
</dbReference>
<dbReference type="Pfam" id="PF13532">
    <property type="entry name" value="2OG-FeII_Oxy_2"/>
    <property type="match status" value="1"/>
</dbReference>
<dbReference type="GO" id="GO:0035516">
    <property type="term" value="F:broad specificity oxidative DNA demethylase activity"/>
    <property type="evidence" value="ECO:0000318"/>
    <property type="project" value="GO_Central"/>
</dbReference>
<keyword evidence="3" id="KW-0223">Dioxygenase</keyword>
<feature type="binding site" evidence="6">
    <location>
        <position position="244"/>
    </location>
    <ligand>
        <name>Fe cation</name>
        <dbReference type="ChEBI" id="CHEBI:24875"/>
        <note>catalytic</note>
    </ligand>
</feature>
<evidence type="ECO:0000256" key="1">
    <source>
        <dbReference type="ARBA" id="ARBA00007879"/>
    </source>
</evidence>
<evidence type="ECO:0000259" key="7">
    <source>
        <dbReference type="PROSITE" id="PS51471"/>
    </source>
</evidence>
<proteinExistence type="inferred from homology"/>
<evidence type="ECO:0000256" key="5">
    <source>
        <dbReference type="ARBA" id="ARBA00023004"/>
    </source>
</evidence>
<reference evidence="8" key="2">
    <citation type="submission" date="2020-06" db="EMBL/GenBank/DDBJ databases">
        <title>Helianthus annuus Genome sequencing and assembly Release 2.</title>
        <authorList>
            <person name="Gouzy J."/>
            <person name="Langlade N."/>
            <person name="Munos S."/>
        </authorList>
    </citation>
    <scope>NUCLEOTIDE SEQUENCE</scope>
    <source>
        <tissue evidence="8">Leaves</tissue>
    </source>
</reference>
<feature type="binding site" evidence="6">
    <location>
        <position position="184"/>
    </location>
    <ligand>
        <name>Fe cation</name>
        <dbReference type="ChEBI" id="CHEBI:24875"/>
        <note>catalytic</note>
    </ligand>
</feature>
<keyword evidence="4 8" id="KW-0560">Oxidoreductase</keyword>
<dbReference type="InterPro" id="IPR005123">
    <property type="entry name" value="Oxoglu/Fe-dep_dioxygenase_dom"/>
</dbReference>
<keyword evidence="2 6" id="KW-0479">Metal-binding</keyword>
<organism evidence="8 9">
    <name type="scientific">Helianthus annuus</name>
    <name type="common">Common sunflower</name>
    <dbReference type="NCBI Taxonomy" id="4232"/>
    <lineage>
        <taxon>Eukaryota</taxon>
        <taxon>Viridiplantae</taxon>
        <taxon>Streptophyta</taxon>
        <taxon>Embryophyta</taxon>
        <taxon>Tracheophyta</taxon>
        <taxon>Spermatophyta</taxon>
        <taxon>Magnoliopsida</taxon>
        <taxon>eudicotyledons</taxon>
        <taxon>Gunneridae</taxon>
        <taxon>Pentapetalae</taxon>
        <taxon>asterids</taxon>
        <taxon>campanulids</taxon>
        <taxon>Asterales</taxon>
        <taxon>Asteraceae</taxon>
        <taxon>Asteroideae</taxon>
        <taxon>Heliantheae alliance</taxon>
        <taxon>Heliantheae</taxon>
        <taxon>Helianthus</taxon>
    </lineage>
</organism>
<comment type="cofactor">
    <cofactor evidence="6">
        <name>Fe(2+)</name>
        <dbReference type="ChEBI" id="CHEBI:29033"/>
    </cofactor>
    <text evidence="6">Binds 1 Fe(2+) ion per subunit.</text>
</comment>
<dbReference type="EC" id="1.14.11.33" evidence="8"/>
<dbReference type="PANTHER" id="PTHR16557">
    <property type="entry name" value="ALKYLATED DNA REPAIR PROTEIN ALKB-RELATED"/>
    <property type="match status" value="1"/>
</dbReference>
<comment type="caution">
    <text evidence="8">The sequence shown here is derived from an EMBL/GenBank/DDBJ whole genome shotgun (WGS) entry which is preliminary data.</text>
</comment>
<gene>
    <name evidence="8" type="ORF">HanXRQr2_Chr04g0155891</name>
</gene>
<sequence>MLFESICRSSCLCWSLGDAFDVRLRRHITFAKRVDKPFSLIYSDKYKVPNSVCESTPSKLSTYRILEPGMILLEKYVSIKDQIDIIYECEKWAKSGFFNHCDHQNGAKCKVMNMCFGRNWDPNTGYKERYRSDGSEPPPIPYELVSLVKAAVQDAQAILKDLPSMHPDICSVNYYPANGFLHLHQDRDESSDSLRRGLPVVSISIGECATFLYGDTRINKKLKRIFLYSGDVLIFGGKSRLIYHRVKQISQYTSPVQLVTEFGLRNDRLSLTFRQF</sequence>
<feature type="domain" description="Fe2OG dioxygenase" evidence="7">
    <location>
        <begin position="166"/>
        <end position="276"/>
    </location>
</feature>
<dbReference type="GO" id="GO:0005737">
    <property type="term" value="C:cytoplasm"/>
    <property type="evidence" value="ECO:0000318"/>
    <property type="project" value="GO_Central"/>
</dbReference>
<dbReference type="SUPFAM" id="SSF51197">
    <property type="entry name" value="Clavaminate synthase-like"/>
    <property type="match status" value="1"/>
</dbReference>
<dbReference type="GO" id="GO:0035515">
    <property type="term" value="F:oxidative RNA demethylase activity"/>
    <property type="evidence" value="ECO:0000318"/>
    <property type="project" value="GO_Central"/>
</dbReference>
<feature type="binding site" evidence="6">
    <location>
        <position position="186"/>
    </location>
    <ligand>
        <name>Fe cation</name>
        <dbReference type="ChEBI" id="CHEBI:24875"/>
        <note>catalytic</note>
    </ligand>
</feature>
<dbReference type="GO" id="GO:0035513">
    <property type="term" value="P:oxidative RNA demethylation"/>
    <property type="evidence" value="ECO:0000318"/>
    <property type="project" value="GO_Central"/>
</dbReference>
<dbReference type="AlphaFoldDB" id="A0A9K3NQH4"/>
<dbReference type="Gene3D" id="2.60.120.590">
    <property type="entry name" value="Alpha-ketoglutarate-dependent dioxygenase AlkB-like"/>
    <property type="match status" value="1"/>
</dbReference>
<evidence type="ECO:0000256" key="6">
    <source>
        <dbReference type="PIRSR" id="PIRSR604574-2"/>
    </source>
</evidence>
<dbReference type="InterPro" id="IPR027450">
    <property type="entry name" value="AlkB-like"/>
</dbReference>
<protein>
    <submittedName>
        <fullName evidence="8">DNA oxidative demethylase</fullName>
        <ecNumber evidence="8">1.14.11.33</ecNumber>
    </submittedName>
</protein>
<keyword evidence="9" id="KW-1185">Reference proteome</keyword>
<dbReference type="InterPro" id="IPR037151">
    <property type="entry name" value="AlkB-like_sf"/>
</dbReference>
<accession>A0A9K3NQH4</accession>
<dbReference type="Proteomes" id="UP000215914">
    <property type="component" value="Unassembled WGS sequence"/>
</dbReference>
<dbReference type="EMBL" id="MNCJ02000319">
    <property type="protein sequence ID" value="KAF5809332.1"/>
    <property type="molecule type" value="Genomic_DNA"/>
</dbReference>
<evidence type="ECO:0000256" key="3">
    <source>
        <dbReference type="ARBA" id="ARBA00022964"/>
    </source>
</evidence>
<evidence type="ECO:0000313" key="9">
    <source>
        <dbReference type="Proteomes" id="UP000215914"/>
    </source>
</evidence>
<comment type="similarity">
    <text evidence="1">Belongs to the alkB family.</text>
</comment>
<keyword evidence="5 6" id="KW-0408">Iron</keyword>
<evidence type="ECO:0000256" key="2">
    <source>
        <dbReference type="ARBA" id="ARBA00022723"/>
    </source>
</evidence>
<dbReference type="InterPro" id="IPR004574">
    <property type="entry name" value="Alkb"/>
</dbReference>
<evidence type="ECO:0000256" key="4">
    <source>
        <dbReference type="ARBA" id="ARBA00023002"/>
    </source>
</evidence>
<evidence type="ECO:0000313" key="8">
    <source>
        <dbReference type="EMBL" id="KAF5809332.1"/>
    </source>
</evidence>
<dbReference type="PROSITE" id="PS51471">
    <property type="entry name" value="FE2OG_OXY"/>
    <property type="match status" value="1"/>
</dbReference>
<dbReference type="PANTHER" id="PTHR16557:SF10">
    <property type="entry name" value="2-OXOGLUTARATE-DEPENDENT DIOXYGENASE FAMILY PROTEIN"/>
    <property type="match status" value="1"/>
</dbReference>
<dbReference type="Gramene" id="mRNA:HanXRQr2_Chr04g0155891">
    <property type="protein sequence ID" value="mRNA:HanXRQr2_Chr04g0155891"/>
    <property type="gene ID" value="HanXRQr2_Chr04g0155891"/>
</dbReference>
<name>A0A9K3NQH4_HELAN</name>
<reference evidence="8" key="1">
    <citation type="journal article" date="2017" name="Nature">
        <title>The sunflower genome provides insights into oil metabolism, flowering and Asterid evolution.</title>
        <authorList>
            <person name="Badouin H."/>
            <person name="Gouzy J."/>
            <person name="Grassa C.J."/>
            <person name="Murat F."/>
            <person name="Staton S.E."/>
            <person name="Cottret L."/>
            <person name="Lelandais-Briere C."/>
            <person name="Owens G.L."/>
            <person name="Carrere S."/>
            <person name="Mayjonade B."/>
            <person name="Legrand L."/>
            <person name="Gill N."/>
            <person name="Kane N.C."/>
            <person name="Bowers J.E."/>
            <person name="Hubner S."/>
            <person name="Bellec A."/>
            <person name="Berard A."/>
            <person name="Berges H."/>
            <person name="Blanchet N."/>
            <person name="Boniface M.C."/>
            <person name="Brunel D."/>
            <person name="Catrice O."/>
            <person name="Chaidir N."/>
            <person name="Claudel C."/>
            <person name="Donnadieu C."/>
            <person name="Faraut T."/>
            <person name="Fievet G."/>
            <person name="Helmstetter N."/>
            <person name="King M."/>
            <person name="Knapp S.J."/>
            <person name="Lai Z."/>
            <person name="Le Paslier M.C."/>
            <person name="Lippi Y."/>
            <person name="Lorenzon L."/>
            <person name="Mandel J.R."/>
            <person name="Marage G."/>
            <person name="Marchand G."/>
            <person name="Marquand E."/>
            <person name="Bret-Mestries E."/>
            <person name="Morien E."/>
            <person name="Nambeesan S."/>
            <person name="Nguyen T."/>
            <person name="Pegot-Espagnet P."/>
            <person name="Pouilly N."/>
            <person name="Raftis F."/>
            <person name="Sallet E."/>
            <person name="Schiex T."/>
            <person name="Thomas J."/>
            <person name="Vandecasteele C."/>
            <person name="Vares D."/>
            <person name="Vear F."/>
            <person name="Vautrin S."/>
            <person name="Crespi M."/>
            <person name="Mangin B."/>
            <person name="Burke J.M."/>
            <person name="Salse J."/>
            <person name="Munos S."/>
            <person name="Vincourt P."/>
            <person name="Rieseberg L.H."/>
            <person name="Langlade N.B."/>
        </authorList>
    </citation>
    <scope>NUCLEOTIDE SEQUENCE</scope>
    <source>
        <tissue evidence="8">Leaves</tissue>
    </source>
</reference>